<dbReference type="PANTHER" id="PTHR36843">
    <property type="entry name" value="HEME-DEPENDENT PEROXIDASE YWFI-RELATED"/>
    <property type="match status" value="1"/>
</dbReference>
<keyword evidence="1" id="KW-0349">Heme</keyword>
<evidence type="ECO:0000313" key="4">
    <source>
        <dbReference type="EMBL" id="SPC33411.1"/>
    </source>
</evidence>
<dbReference type="Gene3D" id="3.30.70.1030">
    <property type="entry name" value="Apc35880, domain 1"/>
    <property type="match status" value="2"/>
</dbReference>
<dbReference type="GeneID" id="41594314"/>
<gene>
    <name evidence="4" type="ORF">NCAV_0213</name>
</gene>
<dbReference type="Proteomes" id="UP000236248">
    <property type="component" value="Chromosome NCAV"/>
</dbReference>
<dbReference type="EMBL" id="LT981265">
    <property type="protein sequence ID" value="SPC33411.1"/>
    <property type="molecule type" value="Genomic_DNA"/>
</dbReference>
<dbReference type="Pfam" id="PF06778">
    <property type="entry name" value="Chlor_dismutase"/>
    <property type="match status" value="1"/>
</dbReference>
<dbReference type="PANTHER" id="PTHR36843:SF1">
    <property type="entry name" value="COPROHEME DECARBOXYLASE"/>
    <property type="match status" value="1"/>
</dbReference>
<evidence type="ECO:0000256" key="1">
    <source>
        <dbReference type="ARBA" id="ARBA00022617"/>
    </source>
</evidence>
<evidence type="ECO:0000313" key="5">
    <source>
        <dbReference type="Proteomes" id="UP000236248"/>
    </source>
</evidence>
<dbReference type="InterPro" id="IPR011008">
    <property type="entry name" value="Dimeric_a/b-barrel"/>
</dbReference>
<keyword evidence="5" id="KW-1185">Reference proteome</keyword>
<dbReference type="SUPFAM" id="SSF54909">
    <property type="entry name" value="Dimeric alpha+beta barrel"/>
    <property type="match status" value="1"/>
</dbReference>
<proteinExistence type="predicted"/>
<dbReference type="GO" id="GO:0016491">
    <property type="term" value="F:oxidoreductase activity"/>
    <property type="evidence" value="ECO:0007669"/>
    <property type="project" value="InterPro"/>
</dbReference>
<organism evidence="4 5">
    <name type="scientific">Candidatus Nitrosocaldus cavascurensis</name>
    <dbReference type="NCBI Taxonomy" id="2058097"/>
    <lineage>
        <taxon>Archaea</taxon>
        <taxon>Nitrososphaerota</taxon>
        <taxon>Nitrososphaeria</taxon>
        <taxon>Candidatus Nitrosocaldales</taxon>
        <taxon>Candidatus Nitrosocaldaceae</taxon>
        <taxon>Candidatus Nitrosocaldus</taxon>
    </lineage>
</organism>
<dbReference type="AlphaFoldDB" id="A0A2K5AP41"/>
<accession>A0A2K5AP41</accession>
<name>A0A2K5AP41_9ARCH</name>
<dbReference type="InterPro" id="IPR010644">
    <property type="entry name" value="ChdC/CLD"/>
</dbReference>
<keyword evidence="2" id="KW-0479">Metal-binding</keyword>
<evidence type="ECO:0000256" key="2">
    <source>
        <dbReference type="ARBA" id="ARBA00022723"/>
    </source>
</evidence>
<evidence type="ECO:0000256" key="3">
    <source>
        <dbReference type="ARBA" id="ARBA00023004"/>
    </source>
</evidence>
<keyword evidence="3" id="KW-0408">Iron</keyword>
<dbReference type="KEGG" id="ncv:NCAV_0213"/>
<reference evidence="5" key="1">
    <citation type="submission" date="2018-01" db="EMBL/GenBank/DDBJ databases">
        <authorList>
            <person name="Kerou L M."/>
        </authorList>
    </citation>
    <scope>NUCLEOTIDE SEQUENCE [LARGE SCALE GENOMIC DNA]</scope>
    <source>
        <strain evidence="5">SCU2</strain>
    </source>
</reference>
<sequence>MSNVHSSIQSDAQGLESSHTFFNFSFFKVDQKWRWLNDVTKQESAKEFISILESASSDLKYRSYSLVGLREDADFMLWFASDALEKVQSVVARLYRTVLGKYITPTYVYISVLKPSTYTGKAESSFLKGEKPFKYVIVYPFIKSREWYLLPFEERRRMMEEHAMVGRKFPMVRLNTSYSFGLDDQDFMLAFETDDIYAFHELVMQLRETQVSRYVVKDTPMLVSIYKPIEEVIRDLG</sequence>
<dbReference type="RefSeq" id="WP_103287760.1">
    <property type="nucleotide sequence ID" value="NZ_LT981265.1"/>
</dbReference>
<dbReference type="GO" id="GO:0020037">
    <property type="term" value="F:heme binding"/>
    <property type="evidence" value="ECO:0007669"/>
    <property type="project" value="InterPro"/>
</dbReference>
<dbReference type="GO" id="GO:0046872">
    <property type="term" value="F:metal ion binding"/>
    <property type="evidence" value="ECO:0007669"/>
    <property type="project" value="UniProtKB-KW"/>
</dbReference>
<protein>
    <submittedName>
        <fullName evidence="4">Chlorite dismutase family protein</fullName>
    </submittedName>
</protein>